<dbReference type="AlphaFoldDB" id="A0AAD9HX57"/>
<keyword evidence="6" id="KW-1185">Reference proteome</keyword>
<evidence type="ECO:0000256" key="2">
    <source>
        <dbReference type="ARBA" id="ARBA00006809"/>
    </source>
</evidence>
<evidence type="ECO:0000256" key="4">
    <source>
        <dbReference type="SAM" id="MobiDB-lite"/>
    </source>
</evidence>
<evidence type="ECO:0000313" key="6">
    <source>
        <dbReference type="Proteomes" id="UP001217918"/>
    </source>
</evidence>
<evidence type="ECO:0000313" key="5">
    <source>
        <dbReference type="EMBL" id="KAK2067159.1"/>
    </source>
</evidence>
<dbReference type="GO" id="GO:0000182">
    <property type="term" value="F:rDNA binding"/>
    <property type="evidence" value="ECO:0007669"/>
    <property type="project" value="TreeGrafter"/>
</dbReference>
<evidence type="ECO:0000256" key="1">
    <source>
        <dbReference type="ARBA" id="ARBA00004123"/>
    </source>
</evidence>
<name>A0AAD9HX57_9PEZI</name>
<feature type="region of interest" description="Disordered" evidence="4">
    <location>
        <begin position="701"/>
        <end position="734"/>
    </location>
</feature>
<feature type="compositionally biased region" description="Acidic residues" evidence="4">
    <location>
        <begin position="706"/>
        <end position="723"/>
    </location>
</feature>
<evidence type="ECO:0000256" key="3">
    <source>
        <dbReference type="ARBA" id="ARBA00023242"/>
    </source>
</evidence>
<accession>A0AAD9HX57</accession>
<protein>
    <recommendedName>
        <fullName evidence="7">DNA polymerase V</fullName>
    </recommendedName>
</protein>
<feature type="region of interest" description="Disordered" evidence="4">
    <location>
        <begin position="751"/>
        <end position="772"/>
    </location>
</feature>
<dbReference type="PANTHER" id="PTHR13213:SF2">
    <property type="entry name" value="MYB-BINDING PROTEIN 1A"/>
    <property type="match status" value="1"/>
</dbReference>
<comment type="subcellular location">
    <subcellularLocation>
        <location evidence="1">Nucleus</location>
    </subcellularLocation>
</comment>
<dbReference type="SUPFAM" id="SSF48371">
    <property type="entry name" value="ARM repeat"/>
    <property type="match status" value="1"/>
</dbReference>
<dbReference type="GO" id="GO:0006355">
    <property type="term" value="P:regulation of DNA-templated transcription"/>
    <property type="evidence" value="ECO:0007669"/>
    <property type="project" value="InterPro"/>
</dbReference>
<dbReference type="InterPro" id="IPR016024">
    <property type="entry name" value="ARM-type_fold"/>
</dbReference>
<feature type="region of interest" description="Disordered" evidence="4">
    <location>
        <begin position="1"/>
        <end position="23"/>
    </location>
</feature>
<dbReference type="Proteomes" id="UP001217918">
    <property type="component" value="Unassembled WGS sequence"/>
</dbReference>
<dbReference type="GO" id="GO:0005730">
    <property type="term" value="C:nucleolus"/>
    <property type="evidence" value="ECO:0007669"/>
    <property type="project" value="InterPro"/>
</dbReference>
<evidence type="ECO:0008006" key="7">
    <source>
        <dbReference type="Google" id="ProtNLM"/>
    </source>
</evidence>
<dbReference type="Pfam" id="PF04931">
    <property type="entry name" value="DNA_pol_phi"/>
    <property type="match status" value="1"/>
</dbReference>
<dbReference type="PANTHER" id="PTHR13213">
    <property type="entry name" value="MYB-BINDING PROTEIN 1A FAMILY MEMBER"/>
    <property type="match status" value="1"/>
</dbReference>
<comment type="caution">
    <text evidence="5">The sequence shown here is derived from an EMBL/GenBank/DDBJ whole genome shotgun (WGS) entry which is preliminary data.</text>
</comment>
<comment type="similarity">
    <text evidence="2">Belongs to the MYBBP1A family.</text>
</comment>
<keyword evidence="3" id="KW-0539">Nucleus</keyword>
<sequence>MGSKRKRNAKRDSVNGFQPSQKRAKTAAAAIPLSTAKLLADKTPFVLHPVDDERRREAALYELLGSEDDAERLQAADVIISSLLGGEGVAGAALVRHLEKRLFRGLASGRKASRLGFSIVITEILRQLFGTEGRASQGKYEGVTFEKILVILLECTDAKETASGQDDRDHLFGRLFGLECFVRAGILFEDKMRWEAILNSLLKLPEKKVWLRSQCGFVIVQAVQDMSQDFAKKTLKQLAQQGLAKTPEGVGIWIAALHRFPKLKVKEPWSNPLAPSFISSLPPILKDSGRESLESVQGKQKQENRTAQLHFVWDIILAFYVKLGDGSKADFQLFWGKVVDEIFFSRKASENQKFSGFMVFQKFLEGGSAFIIESIFSEKFLSCLMNQAAKEDRYLHRAAIKALKAIETKVEQSPVLLEIVLKALLGERGAYNFDERTNTKTIDRLLYFARPEDSKNVLEIIDPDVPSVLSKGSDLKTLLVYGGYLHRLASASPGHLADDRNMGAPVDLALQRLIKLTYSTPNIPIKVREQWRAKVNSAVAKIMKTPEALESLCSAIALIEVDEAVQERERRVVAKTVLVPALERLTELLGSGRGDGLSHQALAILHAIAILQFFNEDPDAVDLLNELQTCHEKLVGKEQGKDTGVSEFLVEILLAMVARPSALMRQVSQQVFEAFTHMISADALKLLTDPLAAEENAKGQQMLFSTEEEDVNDAEDDDVEDDRETSGSELGHADEMLVSDVEIFDVDDAESWQDNEDETSQGSEKDEKVSSLEQALETALLNQGLGKVKDAPELDSDSDLSDSEMMKLDGKLAEIFQLHSKAAGKKKENKNAKESVVNFKQRVLDLLGVFVRKEAAAVNPLVFDVVLPLLELMRTTTAKTLSSQACEVILNLSKHLKKAKTAGKEKAGSPAITKLVALLAAVHGEAGKDFSHAYARAASAASLALASVLCAAKDEMTEAKVFTLYSRTQLGWKRGEVLNQTPHATAG</sequence>
<dbReference type="EMBL" id="JAQQPM010000001">
    <property type="protein sequence ID" value="KAK2067159.1"/>
    <property type="molecule type" value="Genomic_DNA"/>
</dbReference>
<gene>
    <name evidence="5" type="ORF">P8C59_000918</name>
</gene>
<reference evidence="5" key="1">
    <citation type="journal article" date="2023" name="Mol. Plant Microbe Interact.">
        <title>Elucidating the Obligate Nature and Biological Capacity of an Invasive Fungal Corn Pathogen.</title>
        <authorList>
            <person name="MacCready J.S."/>
            <person name="Roggenkamp E.M."/>
            <person name="Gdanetz K."/>
            <person name="Chilvers M.I."/>
        </authorList>
    </citation>
    <scope>NUCLEOTIDE SEQUENCE</scope>
    <source>
        <strain evidence="5">PM02</strain>
    </source>
</reference>
<dbReference type="InterPro" id="IPR007015">
    <property type="entry name" value="DNA_pol_V/MYBBP1A"/>
</dbReference>
<organism evidence="5 6">
    <name type="scientific">Phyllachora maydis</name>
    <dbReference type="NCBI Taxonomy" id="1825666"/>
    <lineage>
        <taxon>Eukaryota</taxon>
        <taxon>Fungi</taxon>
        <taxon>Dikarya</taxon>
        <taxon>Ascomycota</taxon>
        <taxon>Pezizomycotina</taxon>
        <taxon>Sordariomycetes</taxon>
        <taxon>Sordariomycetidae</taxon>
        <taxon>Phyllachorales</taxon>
        <taxon>Phyllachoraceae</taxon>
        <taxon>Phyllachora</taxon>
    </lineage>
</organism>
<proteinExistence type="inferred from homology"/>